<gene>
    <name evidence="6" type="primary">ackA</name>
    <name evidence="8" type="ordered locus">Turpa_0644</name>
</gene>
<dbReference type="AlphaFoldDB" id="I4B1Y9"/>
<dbReference type="InterPro" id="IPR000890">
    <property type="entry name" value="Aliphatic_acid_kin_short-chain"/>
</dbReference>
<dbReference type="PANTHER" id="PTHR21060">
    <property type="entry name" value="ACETATE KINASE"/>
    <property type="match status" value="1"/>
</dbReference>
<dbReference type="Pfam" id="PF00871">
    <property type="entry name" value="Acetate_kinase"/>
    <property type="match status" value="1"/>
</dbReference>
<feature type="binding site" evidence="6">
    <location>
        <begin position="328"/>
        <end position="332"/>
    </location>
    <ligand>
        <name>ATP</name>
        <dbReference type="ChEBI" id="CHEBI:30616"/>
    </ligand>
</feature>
<feature type="site" description="Transition state stabilizer" evidence="6">
    <location>
        <position position="179"/>
    </location>
</feature>
<comment type="cofactor">
    <cofactor evidence="6">
        <name>Mg(2+)</name>
        <dbReference type="ChEBI" id="CHEBI:18420"/>
    </cofactor>
    <cofactor evidence="6">
        <name>Mn(2+)</name>
        <dbReference type="ChEBI" id="CHEBI:29035"/>
    </cofactor>
    <text evidence="6">Mg(2+). Can also accept Mn(2+).</text>
</comment>
<evidence type="ECO:0000256" key="2">
    <source>
        <dbReference type="ARBA" id="ARBA00022679"/>
    </source>
</evidence>
<dbReference type="PRINTS" id="PR00471">
    <property type="entry name" value="ACETATEKNASE"/>
</dbReference>
<dbReference type="InterPro" id="IPR004372">
    <property type="entry name" value="Ac/propionate_kinase"/>
</dbReference>
<comment type="catalytic activity">
    <reaction evidence="6">
        <text>acetate + ATP = acetyl phosphate + ADP</text>
        <dbReference type="Rhea" id="RHEA:11352"/>
        <dbReference type="ChEBI" id="CHEBI:22191"/>
        <dbReference type="ChEBI" id="CHEBI:30089"/>
        <dbReference type="ChEBI" id="CHEBI:30616"/>
        <dbReference type="ChEBI" id="CHEBI:456216"/>
        <dbReference type="EC" id="2.7.2.1"/>
    </reaction>
</comment>
<dbReference type="Gene3D" id="3.30.420.40">
    <property type="match status" value="2"/>
</dbReference>
<dbReference type="SUPFAM" id="SSF53067">
    <property type="entry name" value="Actin-like ATPase domain"/>
    <property type="match status" value="2"/>
</dbReference>
<accession>I4B1Y9</accession>
<dbReference type="GO" id="GO:0005524">
    <property type="term" value="F:ATP binding"/>
    <property type="evidence" value="ECO:0007669"/>
    <property type="project" value="UniProtKB-KW"/>
</dbReference>
<dbReference type="EMBL" id="CP002959">
    <property type="protein sequence ID" value="AFM11296.1"/>
    <property type="molecule type" value="Genomic_DNA"/>
</dbReference>
<keyword evidence="2 6" id="KW-0808">Transferase</keyword>
<dbReference type="GO" id="GO:0006085">
    <property type="term" value="P:acetyl-CoA biosynthetic process"/>
    <property type="evidence" value="ECO:0007669"/>
    <property type="project" value="UniProtKB-UniRule"/>
</dbReference>
<dbReference type="PROSITE" id="PS01075">
    <property type="entry name" value="ACETATE_KINASE_1"/>
    <property type="match status" value="1"/>
</dbReference>
<dbReference type="NCBIfam" id="TIGR00016">
    <property type="entry name" value="ackA"/>
    <property type="match status" value="1"/>
</dbReference>
<dbReference type="EC" id="2.7.2.1" evidence="6"/>
<dbReference type="PATRIC" id="fig|869212.3.peg.618"/>
<feature type="binding site" evidence="6">
    <location>
        <begin position="207"/>
        <end position="211"/>
    </location>
    <ligand>
        <name>ATP</name>
        <dbReference type="ChEBI" id="CHEBI:30616"/>
    </ligand>
</feature>
<feature type="binding site" evidence="6">
    <location>
        <position position="380"/>
    </location>
    <ligand>
        <name>Mg(2+)</name>
        <dbReference type="ChEBI" id="CHEBI:18420"/>
    </ligand>
</feature>
<evidence type="ECO:0000256" key="6">
    <source>
        <dbReference type="HAMAP-Rule" id="MF_00020"/>
    </source>
</evidence>
<dbReference type="PIRSF" id="PIRSF000722">
    <property type="entry name" value="Acetate_prop_kin"/>
    <property type="match status" value="1"/>
</dbReference>
<comment type="similarity">
    <text evidence="1 6 7">Belongs to the acetokinase family.</text>
</comment>
<keyword evidence="9" id="KW-1185">Reference proteome</keyword>
<evidence type="ECO:0000256" key="3">
    <source>
        <dbReference type="ARBA" id="ARBA00022741"/>
    </source>
</evidence>
<protein>
    <recommendedName>
        <fullName evidence="6">Acetate kinase</fullName>
        <ecNumber evidence="6">2.7.2.1</ecNumber>
    </recommendedName>
    <alternativeName>
        <fullName evidence="6">Acetokinase</fullName>
    </alternativeName>
</protein>
<feature type="active site" description="Proton donor/acceptor" evidence="6">
    <location>
        <position position="147"/>
    </location>
</feature>
<keyword evidence="4 6" id="KW-0418">Kinase</keyword>
<keyword evidence="6" id="KW-0479">Metal-binding</keyword>
<evidence type="ECO:0000256" key="7">
    <source>
        <dbReference type="RuleBase" id="RU003835"/>
    </source>
</evidence>
<dbReference type="RefSeq" id="WP_014801814.1">
    <property type="nucleotide sequence ID" value="NC_018020.1"/>
</dbReference>
<feature type="site" description="Transition state stabilizer" evidence="6">
    <location>
        <position position="240"/>
    </location>
</feature>
<dbReference type="GO" id="GO:0000287">
    <property type="term" value="F:magnesium ion binding"/>
    <property type="evidence" value="ECO:0007669"/>
    <property type="project" value="UniProtKB-UniRule"/>
</dbReference>
<dbReference type="KEGG" id="tpx:Turpa_0644"/>
<feature type="binding site" evidence="6">
    <location>
        <position position="91"/>
    </location>
    <ligand>
        <name>substrate</name>
    </ligand>
</feature>
<dbReference type="HAMAP" id="MF_00020">
    <property type="entry name" value="Acetate_kinase"/>
    <property type="match status" value="1"/>
</dbReference>
<evidence type="ECO:0000313" key="8">
    <source>
        <dbReference type="EMBL" id="AFM11296.1"/>
    </source>
</evidence>
<dbReference type="PROSITE" id="PS01076">
    <property type="entry name" value="ACETATE_KINASE_2"/>
    <property type="match status" value="1"/>
</dbReference>
<dbReference type="CDD" id="cd24010">
    <property type="entry name" value="ASKHA_NBD_AcK_PK"/>
    <property type="match status" value="1"/>
</dbReference>
<feature type="binding site" evidence="6">
    <location>
        <begin position="281"/>
        <end position="283"/>
    </location>
    <ligand>
        <name>ATP</name>
        <dbReference type="ChEBI" id="CHEBI:30616"/>
    </ligand>
</feature>
<dbReference type="HOGENOM" id="CLU_020352_0_1_12"/>
<dbReference type="GO" id="GO:0008776">
    <property type="term" value="F:acetate kinase activity"/>
    <property type="evidence" value="ECO:0007669"/>
    <property type="project" value="UniProtKB-UniRule"/>
</dbReference>
<keyword evidence="6" id="KW-0460">Magnesium</keyword>
<comment type="subunit">
    <text evidence="6">Homodimer.</text>
</comment>
<dbReference type="InterPro" id="IPR043129">
    <property type="entry name" value="ATPase_NBD"/>
</dbReference>
<keyword evidence="5 6" id="KW-0067">ATP-binding</keyword>
<comment type="function">
    <text evidence="6">Catalyzes the formation of acetyl phosphate from acetate and ATP. Can also catalyze the reverse reaction.</text>
</comment>
<organism evidence="8 9">
    <name type="scientific">Turneriella parva (strain ATCC BAA-1111 / DSM 21527 / NCTC 11395 / H)</name>
    <name type="common">Leptospira parva</name>
    <dbReference type="NCBI Taxonomy" id="869212"/>
    <lineage>
        <taxon>Bacteria</taxon>
        <taxon>Pseudomonadati</taxon>
        <taxon>Spirochaetota</taxon>
        <taxon>Spirochaetia</taxon>
        <taxon>Leptospirales</taxon>
        <taxon>Leptospiraceae</taxon>
        <taxon>Turneriella</taxon>
    </lineage>
</organism>
<comment type="pathway">
    <text evidence="6">Metabolic intermediate biosynthesis; acetyl-CoA biosynthesis; acetyl-CoA from acetate: step 1/2.</text>
</comment>
<feature type="binding site" evidence="6">
    <location>
        <position position="8"/>
    </location>
    <ligand>
        <name>Mg(2+)</name>
        <dbReference type="ChEBI" id="CHEBI:18420"/>
    </ligand>
</feature>
<dbReference type="OrthoDB" id="9802453at2"/>
<evidence type="ECO:0000256" key="5">
    <source>
        <dbReference type="ARBA" id="ARBA00022840"/>
    </source>
</evidence>
<dbReference type="UniPathway" id="UPA00340">
    <property type="reaction ID" value="UER00458"/>
</dbReference>
<evidence type="ECO:0000256" key="4">
    <source>
        <dbReference type="ARBA" id="ARBA00022777"/>
    </source>
</evidence>
<reference evidence="8 9" key="1">
    <citation type="submission" date="2012-06" db="EMBL/GenBank/DDBJ databases">
        <title>The complete chromosome of genome of Turneriella parva DSM 21527.</title>
        <authorList>
            <consortium name="US DOE Joint Genome Institute (JGI-PGF)"/>
            <person name="Lucas S."/>
            <person name="Han J."/>
            <person name="Lapidus A."/>
            <person name="Bruce D."/>
            <person name="Goodwin L."/>
            <person name="Pitluck S."/>
            <person name="Peters L."/>
            <person name="Kyrpides N."/>
            <person name="Mavromatis K."/>
            <person name="Ivanova N."/>
            <person name="Mikhailova N."/>
            <person name="Chertkov O."/>
            <person name="Detter J.C."/>
            <person name="Tapia R."/>
            <person name="Han C."/>
            <person name="Land M."/>
            <person name="Hauser L."/>
            <person name="Markowitz V."/>
            <person name="Cheng J.-F."/>
            <person name="Hugenholtz P."/>
            <person name="Woyke T."/>
            <person name="Wu D."/>
            <person name="Gronow S."/>
            <person name="Wellnitz S."/>
            <person name="Brambilla E."/>
            <person name="Klenk H.-P."/>
            <person name="Eisen J.A."/>
        </authorList>
    </citation>
    <scope>NUCLEOTIDE SEQUENCE [LARGE SCALE GENOMIC DNA]</scope>
    <source>
        <strain evidence="9">ATCC BAA-1111 / DSM 21527 / NCTC 11395 / H</strain>
    </source>
</reference>
<dbReference type="Proteomes" id="UP000006048">
    <property type="component" value="Chromosome"/>
</dbReference>
<dbReference type="InterPro" id="IPR023865">
    <property type="entry name" value="Aliphatic_acid_kinase_CS"/>
</dbReference>
<name>I4B1Y9_TURPD</name>
<proteinExistence type="inferred from homology"/>
<dbReference type="STRING" id="869212.Turpa_0644"/>
<dbReference type="GO" id="GO:0005737">
    <property type="term" value="C:cytoplasm"/>
    <property type="evidence" value="ECO:0007669"/>
    <property type="project" value="UniProtKB-SubCell"/>
</dbReference>
<keyword evidence="3 6" id="KW-0547">Nucleotide-binding</keyword>
<sequence>MKKLLVINSGSSTIKADVFVIEAGVPVRTAKALADKIGKADASLVLKAGGKTLAEVAIGSLSVPQVLDRLFSELASTGICRTDELLAVGHRVVHGGTAYSAPVVVETDVIAAIQRMVVFAPLHNPANLAGIEHCRRVTALPQVAVFDTAFHQTMPAVASTYAIDRKLSEQHGIRRYGFHGTSHEYVTRECAKVMQIDYAHFNAISLHLGNGASVCAVRNGQSIDTSMGFTPLEGLVMGTRSGDLDPSVPLFLQQATGFTAGEVESQLNKKSGLLGLSGVSDMRELLSRADAGDEQAALARDIFCARAKKYLGAYLTWGMPHAIVFTGGIGENSPEIRRRIASGLEHLGITLSAERNQSPSAEGLISAPNSVAAYVIDTDEEMMIARETLRLSRV</sequence>
<comment type="subcellular location">
    <subcellularLocation>
        <location evidence="6">Cytoplasm</location>
    </subcellularLocation>
</comment>
<evidence type="ECO:0000313" key="9">
    <source>
        <dbReference type="Proteomes" id="UP000006048"/>
    </source>
</evidence>
<dbReference type="PANTHER" id="PTHR21060:SF15">
    <property type="entry name" value="ACETATE KINASE-RELATED"/>
    <property type="match status" value="1"/>
</dbReference>
<feature type="binding site" evidence="6">
    <location>
        <position position="15"/>
    </location>
    <ligand>
        <name>ATP</name>
        <dbReference type="ChEBI" id="CHEBI:30616"/>
    </ligand>
</feature>
<dbReference type="GO" id="GO:0006083">
    <property type="term" value="P:acetate metabolic process"/>
    <property type="evidence" value="ECO:0007669"/>
    <property type="project" value="TreeGrafter"/>
</dbReference>
<keyword evidence="6" id="KW-0963">Cytoplasm</keyword>
<evidence type="ECO:0000256" key="1">
    <source>
        <dbReference type="ARBA" id="ARBA00008748"/>
    </source>
</evidence>